<organism evidence="1 2">
    <name type="scientific">Spodoptera cosmioides nucleopolyhedrovirus</name>
    <dbReference type="NCBI Taxonomy" id="2605774"/>
    <lineage>
        <taxon>Viruses</taxon>
        <taxon>Viruses incertae sedis</taxon>
        <taxon>Naldaviricetes</taxon>
        <taxon>Lefavirales</taxon>
        <taxon>Baculoviridae</taxon>
        <taxon>Alphabaculovirus</taxon>
        <taxon>Alphabaculovirus spocosmioidis</taxon>
    </lineage>
</organism>
<evidence type="ECO:0000313" key="1">
    <source>
        <dbReference type="EMBL" id="QEI03493.1"/>
    </source>
</evidence>
<proteinExistence type="predicted"/>
<dbReference type="EMBL" id="MK419955">
    <property type="protein sequence ID" value="QEI03493.1"/>
    <property type="molecule type" value="Genomic_DNA"/>
</dbReference>
<keyword evidence="2" id="KW-1185">Reference proteome</keyword>
<name>A0A6B7KLF4_9ABAC</name>
<protein>
    <submittedName>
        <fullName evidence="1">Uncharacterized protein</fullName>
    </submittedName>
</protein>
<dbReference type="InterPro" id="IPR009235">
    <property type="entry name" value="AcMNPV_Orf146"/>
</dbReference>
<sequence>MIVEHHGRLGYGMVKIKKRSQSFTNRRASGGLVGGGADSTTVVRSVHGYSKLKQRTNMNVNLYYAQDNTNIVTFSMLNTINSVNIFVFQTRLSPPTIISPPFGAIKTRLVSGYEKGLRNISMKMTCVSLPFDDRSAYIVSCVRTPCVLLKLMTSKKFSRPVAPVLMNCNGETQVWHVFGVSKGRELASMARIHGVTAWLDGAETYVPKELISLTGNLPAAFVSALSKNAPNVEDVDTMKLIYPFIKINTDDVIVECGRRN</sequence>
<accession>A0A6B7KLF4</accession>
<dbReference type="Proteomes" id="UP001223634">
    <property type="component" value="Segment"/>
</dbReference>
<reference evidence="1 2" key="1">
    <citation type="submission" date="2019-01" db="EMBL/GenBank/DDBJ databases">
        <title>The Spodoptera cosmioides nucleopolyhedrovirus (SpcoNPV) is a novel virus isolated from the polyphagous black armyworm, Spodoptera cosmioides (Walker) (Lepidoptera: Noctuidae).</title>
        <authorList>
            <person name="Santos E.R."/>
            <person name="Oliveira L.B."/>
            <person name="Silva L.A."/>
            <person name="Sosa-Gomez D.R."/>
            <person name="Ribeiro B.M."/>
            <person name="Ardisson-Araujo D.M.P."/>
        </authorList>
    </citation>
    <scope>NUCLEOTIDE SEQUENCE [LARGE SCALE GENOMIC DNA]</scope>
    <source>
        <strain evidence="1">VPN72</strain>
    </source>
</reference>
<dbReference type="Pfam" id="PF05959">
    <property type="entry name" value="DUF884"/>
    <property type="match status" value="1"/>
</dbReference>
<evidence type="ECO:0000313" key="2">
    <source>
        <dbReference type="Proteomes" id="UP001223634"/>
    </source>
</evidence>